<dbReference type="InterPro" id="IPR016187">
    <property type="entry name" value="CTDL_fold"/>
</dbReference>
<dbReference type="CDD" id="cd03593">
    <property type="entry name" value="CLECT_NK_receptors_like"/>
    <property type="match status" value="1"/>
</dbReference>
<proteinExistence type="predicted"/>
<evidence type="ECO:0000259" key="5">
    <source>
        <dbReference type="PROSITE" id="PS50041"/>
    </source>
</evidence>
<dbReference type="InterPro" id="IPR001304">
    <property type="entry name" value="C-type_lectin-like"/>
</dbReference>
<keyword evidence="4" id="KW-0430">Lectin</keyword>
<keyword evidence="3" id="KW-0964">Secreted</keyword>
<dbReference type="SMART" id="SM00034">
    <property type="entry name" value="CLECT"/>
    <property type="match status" value="1"/>
</dbReference>
<dbReference type="Ensembl" id="ENSVKKT00000018271.1">
    <property type="protein sequence ID" value="ENSVKKP00000017823.1"/>
    <property type="gene ID" value="ENSVKKG00000012178.1"/>
</dbReference>
<dbReference type="GO" id="GO:0005886">
    <property type="term" value="C:plasma membrane"/>
    <property type="evidence" value="ECO:0007669"/>
    <property type="project" value="UniProtKB-SubCell"/>
</dbReference>
<name>A0A8D2Q4A6_VARKO</name>
<dbReference type="SUPFAM" id="SSF56436">
    <property type="entry name" value="C-type lectin-like"/>
    <property type="match status" value="1"/>
</dbReference>
<dbReference type="PROSITE" id="PS50041">
    <property type="entry name" value="C_TYPE_LECTIN_2"/>
    <property type="match status" value="1"/>
</dbReference>
<feature type="domain" description="C-type lectin" evidence="5">
    <location>
        <begin position="30"/>
        <end position="132"/>
    </location>
</feature>
<organism evidence="6 7">
    <name type="scientific">Varanus komodoensis</name>
    <name type="common">Komodo dragon</name>
    <dbReference type="NCBI Taxonomy" id="61221"/>
    <lineage>
        <taxon>Eukaryota</taxon>
        <taxon>Metazoa</taxon>
        <taxon>Chordata</taxon>
        <taxon>Craniata</taxon>
        <taxon>Vertebrata</taxon>
        <taxon>Euteleostomi</taxon>
        <taxon>Lepidosauria</taxon>
        <taxon>Squamata</taxon>
        <taxon>Bifurcata</taxon>
        <taxon>Unidentata</taxon>
        <taxon>Episquamata</taxon>
        <taxon>Toxicofera</taxon>
        <taxon>Anguimorpha</taxon>
        <taxon>Paleoanguimorpha</taxon>
        <taxon>Varanoidea</taxon>
        <taxon>Varanidae</taxon>
        <taxon>Varanus</taxon>
    </lineage>
</organism>
<dbReference type="InterPro" id="IPR033992">
    <property type="entry name" value="NKR-like_CTLD"/>
</dbReference>
<dbReference type="InterPro" id="IPR016186">
    <property type="entry name" value="C-type_lectin-like/link_sf"/>
</dbReference>
<keyword evidence="7" id="KW-1185">Reference proteome</keyword>
<evidence type="ECO:0000313" key="7">
    <source>
        <dbReference type="Proteomes" id="UP000694545"/>
    </source>
</evidence>
<dbReference type="GO" id="GO:0005576">
    <property type="term" value="C:extracellular region"/>
    <property type="evidence" value="ECO:0007669"/>
    <property type="project" value="UniProtKB-SubCell"/>
</dbReference>
<dbReference type="AlphaFoldDB" id="A0A8D2Q4A6"/>
<evidence type="ECO:0000256" key="3">
    <source>
        <dbReference type="ARBA" id="ARBA00022525"/>
    </source>
</evidence>
<sequence length="137" mass="15192">MAVGRGEQPTCDCKSAAASNLTCHGAWTLHQGRCYYFSKAEKNWTASQNFCSSHNATLAIIENEEKDFVMRLKGKDIFWIGLRRDPSEQWKGPNGENATLEVLGKGGDCAYLNDEAKASSARCSIEHQWICIKAGLF</sequence>
<dbReference type="PANTHER" id="PTHR45710">
    <property type="entry name" value="C-TYPE LECTIN DOMAIN-CONTAINING PROTEIN 180"/>
    <property type="match status" value="1"/>
</dbReference>
<evidence type="ECO:0000256" key="1">
    <source>
        <dbReference type="ARBA" id="ARBA00004401"/>
    </source>
</evidence>
<dbReference type="Pfam" id="PF00059">
    <property type="entry name" value="Lectin_C"/>
    <property type="match status" value="1"/>
</dbReference>
<evidence type="ECO:0000256" key="4">
    <source>
        <dbReference type="ARBA" id="ARBA00022734"/>
    </source>
</evidence>
<evidence type="ECO:0000313" key="6">
    <source>
        <dbReference type="Ensembl" id="ENSVKKP00000017823.1"/>
    </source>
</evidence>
<dbReference type="InterPro" id="IPR050828">
    <property type="entry name" value="C-type_lectin/matrix_domain"/>
</dbReference>
<reference evidence="6" key="2">
    <citation type="submission" date="2025-09" db="UniProtKB">
        <authorList>
            <consortium name="Ensembl"/>
        </authorList>
    </citation>
    <scope>IDENTIFICATION</scope>
</reference>
<evidence type="ECO:0000256" key="2">
    <source>
        <dbReference type="ARBA" id="ARBA00004613"/>
    </source>
</evidence>
<comment type="subcellular location">
    <subcellularLocation>
        <location evidence="1">Cell membrane</location>
        <topology evidence="1">Single-pass type II membrane protein</topology>
    </subcellularLocation>
    <subcellularLocation>
        <location evidence="2">Secreted</location>
    </subcellularLocation>
</comment>
<dbReference type="Gene3D" id="3.10.100.10">
    <property type="entry name" value="Mannose-Binding Protein A, subunit A"/>
    <property type="match status" value="1"/>
</dbReference>
<dbReference type="PANTHER" id="PTHR45710:SF35">
    <property type="entry name" value="C-TYPE LECTIN DOMAIN FAMILY 2 MEMBER D"/>
    <property type="match status" value="1"/>
</dbReference>
<dbReference type="Proteomes" id="UP000694545">
    <property type="component" value="Unplaced"/>
</dbReference>
<reference evidence="6" key="1">
    <citation type="submission" date="2025-08" db="UniProtKB">
        <authorList>
            <consortium name="Ensembl"/>
        </authorList>
    </citation>
    <scope>IDENTIFICATION</scope>
</reference>
<dbReference type="GO" id="GO:0030246">
    <property type="term" value="F:carbohydrate binding"/>
    <property type="evidence" value="ECO:0007669"/>
    <property type="project" value="UniProtKB-KW"/>
</dbReference>
<protein>
    <recommendedName>
        <fullName evidence="5">C-type lectin domain-containing protein</fullName>
    </recommendedName>
</protein>
<dbReference type="OMA" id="RPCPPDW"/>
<accession>A0A8D2Q4A6</accession>